<evidence type="ECO:0000313" key="2">
    <source>
        <dbReference type="EMBL" id="GAH76153.1"/>
    </source>
</evidence>
<name>X1K247_9ZZZZ</name>
<dbReference type="GO" id="GO:0005524">
    <property type="term" value="F:ATP binding"/>
    <property type="evidence" value="ECO:0007669"/>
    <property type="project" value="InterPro"/>
</dbReference>
<dbReference type="GO" id="GO:0006298">
    <property type="term" value="P:mismatch repair"/>
    <property type="evidence" value="ECO:0007669"/>
    <property type="project" value="InterPro"/>
</dbReference>
<dbReference type="EMBL" id="BARU01027769">
    <property type="protein sequence ID" value="GAH76153.1"/>
    <property type="molecule type" value="Genomic_DNA"/>
</dbReference>
<accession>X1K247</accession>
<dbReference type="SUPFAM" id="SSF53150">
    <property type="entry name" value="DNA repair protein MutS, domain II"/>
    <property type="match status" value="1"/>
</dbReference>
<proteinExistence type="predicted"/>
<evidence type="ECO:0000259" key="1">
    <source>
        <dbReference type="Pfam" id="PF05188"/>
    </source>
</evidence>
<organism evidence="2">
    <name type="scientific">marine sediment metagenome</name>
    <dbReference type="NCBI Taxonomy" id="412755"/>
    <lineage>
        <taxon>unclassified sequences</taxon>
        <taxon>metagenomes</taxon>
        <taxon>ecological metagenomes</taxon>
    </lineage>
</organism>
<protein>
    <recommendedName>
        <fullName evidence="1">DNA mismatch repair protein MutS connector domain-containing protein</fullName>
    </recommendedName>
</protein>
<feature type="domain" description="DNA mismatch repair protein MutS connector" evidence="1">
    <location>
        <begin position="26"/>
        <end position="158"/>
    </location>
</feature>
<comment type="caution">
    <text evidence="2">The sequence shown here is derived from an EMBL/GenBank/DDBJ whole genome shotgun (WGS) entry which is preliminary data.</text>
</comment>
<reference evidence="2" key="1">
    <citation type="journal article" date="2014" name="Front. Microbiol.">
        <title>High frequency of phylogenetically diverse reductive dehalogenase-homologous genes in deep subseafloor sedimentary metagenomes.</title>
        <authorList>
            <person name="Kawai M."/>
            <person name="Futagami T."/>
            <person name="Toyoda A."/>
            <person name="Takaki Y."/>
            <person name="Nishi S."/>
            <person name="Hori S."/>
            <person name="Arai W."/>
            <person name="Tsubouchi T."/>
            <person name="Morono Y."/>
            <person name="Uchiyama I."/>
            <person name="Ito T."/>
            <person name="Fujiyama A."/>
            <person name="Inagaki F."/>
            <person name="Takami H."/>
        </authorList>
    </citation>
    <scope>NUCLEOTIDE SEQUENCE</scope>
    <source>
        <strain evidence="2">Expedition CK06-06</strain>
    </source>
</reference>
<gene>
    <name evidence="2" type="ORF">S03H2_44413</name>
</gene>
<dbReference type="AlphaFoldDB" id="X1K247"/>
<feature type="non-terminal residue" evidence="2">
    <location>
        <position position="269"/>
    </location>
</feature>
<dbReference type="InterPro" id="IPR036678">
    <property type="entry name" value="MutS_con_dom_sf"/>
</dbReference>
<sequence>MKRDVIKVLTPGTAIELDLEGANESNYIASLFLKDKGWGLALIDLASGQMRAAQSDSQDKRVLPDELFKVLPREIVFPEGEEKHVIEILSSHNMISILKSPLEDWAFDYSQAKNILEGHFKVKSLAGFDLADKDMAVSAAGALLYYLKKVRKDSLSLIDKVSYAQSGTEMILDVATIKNAAKVAETAGNLQTGPCKSIFCKIEDDYLELYYSDTGSNFLRRYENKDEYDDALEKRKKEEGEAPFVEDQGYEDAFEDDVKDEIHKLEDDS</sequence>
<dbReference type="GO" id="GO:0030983">
    <property type="term" value="F:mismatched DNA binding"/>
    <property type="evidence" value="ECO:0007669"/>
    <property type="project" value="InterPro"/>
</dbReference>
<dbReference type="Gene3D" id="3.30.420.110">
    <property type="entry name" value="MutS, connector domain"/>
    <property type="match status" value="1"/>
</dbReference>
<dbReference type="Pfam" id="PF05188">
    <property type="entry name" value="MutS_II"/>
    <property type="match status" value="1"/>
</dbReference>
<dbReference type="InterPro" id="IPR007860">
    <property type="entry name" value="DNA_mmatch_repair_MutS_con_dom"/>
</dbReference>